<dbReference type="InterPro" id="IPR001849">
    <property type="entry name" value="PH_domain"/>
</dbReference>
<dbReference type="InterPro" id="IPR012966">
    <property type="entry name" value="AHD"/>
</dbReference>
<dbReference type="GO" id="GO:0005826">
    <property type="term" value="C:actomyosin contractile ring"/>
    <property type="evidence" value="ECO:0007669"/>
    <property type="project" value="TreeGrafter"/>
</dbReference>
<dbReference type="Pfam" id="PF00169">
    <property type="entry name" value="PH"/>
    <property type="match status" value="1"/>
</dbReference>
<feature type="domain" description="PH" evidence="2">
    <location>
        <begin position="740"/>
        <end position="851"/>
    </location>
</feature>
<evidence type="ECO:0000313" key="3">
    <source>
        <dbReference type="Proteomes" id="UP000046392"/>
    </source>
</evidence>
<dbReference type="Proteomes" id="UP000046392">
    <property type="component" value="Unplaced"/>
</dbReference>
<feature type="compositionally biased region" description="Basic and acidic residues" evidence="1">
    <location>
        <begin position="46"/>
        <end position="55"/>
    </location>
</feature>
<dbReference type="PANTHER" id="PTHR21538">
    <property type="entry name" value="ANILLIN/RHOTEKIN RTKN"/>
    <property type="match status" value="1"/>
</dbReference>
<dbReference type="CDD" id="cd01263">
    <property type="entry name" value="PH_anillin"/>
    <property type="match status" value="1"/>
</dbReference>
<feature type="region of interest" description="Disordered" evidence="1">
    <location>
        <begin position="34"/>
        <end position="55"/>
    </location>
</feature>
<evidence type="ECO:0000259" key="2">
    <source>
        <dbReference type="PROSITE" id="PS50003"/>
    </source>
</evidence>
<dbReference type="GO" id="GO:0000915">
    <property type="term" value="P:actomyosin contractile ring assembly"/>
    <property type="evidence" value="ECO:0007669"/>
    <property type="project" value="TreeGrafter"/>
</dbReference>
<dbReference type="InterPro" id="IPR011993">
    <property type="entry name" value="PH-like_dom_sf"/>
</dbReference>
<evidence type="ECO:0000313" key="4">
    <source>
        <dbReference type="WBParaSite" id="SPAL_0000572400.1"/>
    </source>
</evidence>
<dbReference type="AlphaFoldDB" id="A0A0N5BIE0"/>
<sequence>MENSPVPLAKKLLEKARERQKEIDDYCASPIRRPAVRGRTSSLNKENMKPPLQEEKVEDVVTSTTSHKPNHFAAIAESYKNFEYEFFHVPKSKEDYLLSTPRKISETFEYLPLESGSIKSSTVTNGFDQVGNQTDLPNKPETPCQEVCDKALPKSEESVRNNGDEMVNMEEDFNRLSVVDPIHSIDEVEKDQRMSNKGTFPLASPTVTNTKAMDIVKKFDCNSRSFRTPHKQAAVKFINGKVAVKSLRPGALSPTLLYGNRHKIDMRNSEIVIPESASVKNLKSKWEANITSGVKMETNDRKISSESESTINENIPTTMVLDIEEEEEEILEECKSDVGDCNSVLKEAEEDSKSEIEEGQEDQIISEAFNFVHVEEPNTPSPSFDCKTPKNLMDDISSELNKFDTPRNRLVEKISLSTDVAVDSPQRQLVHRISFYRKKAKEIEEVVRHNIDSASSDVVSSSGCSGCGTSSGSHNNEYSCEGYIDIEAKIKKLQEGIRVQHDQIAQASRAILYCRENDLFKGSREEIDAQRALLIANEKKKVLLLEYEKIKKGGVPSSFSRDPRGALSITNILVRLSKEFVYMHVHQKIDSYVYYFIVLVKIAEKVFHTQLISTDTEIKNGYIEFPVLINIRNLPTNFVGQLEIFSLRTKKDSRHGKDTKSRNKTLTPFKRFSQSMSSSSSHQSIPSPHGIVNSSFHKIGMLNFDISQVSKESFVLKDVKQPLEGKINIKMDCVPEKESTVEYKGFLNLYQFVGDLSSWNRYWCVLKGSSMVFWKYPEEEDKKSPAIIIDLESVKGEVKHINDESACFPNTMELNVEVLENGKLATIRILFAADTTPQMESWLTYINETIKYISLWNIKKKPPKNNLEKCFTN</sequence>
<dbReference type="STRING" id="174720.A0A0N5BIE0"/>
<keyword evidence="3" id="KW-1185">Reference proteome</keyword>
<dbReference type="InterPro" id="IPR037840">
    <property type="entry name" value="PH_Anillin"/>
</dbReference>
<dbReference type="Gene3D" id="2.30.29.30">
    <property type="entry name" value="Pleckstrin-homology domain (PH domain)/Phosphotyrosine-binding domain (PTB)"/>
    <property type="match status" value="1"/>
</dbReference>
<protein>
    <submittedName>
        <fullName evidence="4">PH domain-containing protein</fullName>
    </submittedName>
</protein>
<evidence type="ECO:0000256" key="1">
    <source>
        <dbReference type="SAM" id="MobiDB-lite"/>
    </source>
</evidence>
<dbReference type="GO" id="GO:0000281">
    <property type="term" value="P:mitotic cytokinesis"/>
    <property type="evidence" value="ECO:0007669"/>
    <property type="project" value="TreeGrafter"/>
</dbReference>
<dbReference type="SMART" id="SM00233">
    <property type="entry name" value="PH"/>
    <property type="match status" value="1"/>
</dbReference>
<dbReference type="SUPFAM" id="SSF50729">
    <property type="entry name" value="PH domain-like"/>
    <property type="match status" value="1"/>
</dbReference>
<organism evidence="3 4">
    <name type="scientific">Strongyloides papillosus</name>
    <name type="common">Intestinal threadworm</name>
    <dbReference type="NCBI Taxonomy" id="174720"/>
    <lineage>
        <taxon>Eukaryota</taxon>
        <taxon>Metazoa</taxon>
        <taxon>Ecdysozoa</taxon>
        <taxon>Nematoda</taxon>
        <taxon>Chromadorea</taxon>
        <taxon>Rhabditida</taxon>
        <taxon>Tylenchina</taxon>
        <taxon>Panagrolaimomorpha</taxon>
        <taxon>Strongyloidoidea</taxon>
        <taxon>Strongyloididae</taxon>
        <taxon>Strongyloides</taxon>
    </lineage>
</organism>
<dbReference type="WBParaSite" id="SPAL_0000572400.1">
    <property type="protein sequence ID" value="SPAL_0000572400.1"/>
    <property type="gene ID" value="SPAL_0000572400"/>
</dbReference>
<name>A0A0N5BIE0_STREA</name>
<dbReference type="PROSITE" id="PS50003">
    <property type="entry name" value="PH_DOMAIN"/>
    <property type="match status" value="1"/>
</dbReference>
<dbReference type="GO" id="GO:0031106">
    <property type="term" value="P:septin ring organization"/>
    <property type="evidence" value="ECO:0007669"/>
    <property type="project" value="TreeGrafter"/>
</dbReference>
<dbReference type="InterPro" id="IPR051364">
    <property type="entry name" value="Cytokinesis/Rho-signaling"/>
</dbReference>
<proteinExistence type="predicted"/>
<dbReference type="PANTHER" id="PTHR21538:SF23">
    <property type="entry name" value="ANILLIN"/>
    <property type="match status" value="1"/>
</dbReference>
<reference evidence="4" key="1">
    <citation type="submission" date="2017-02" db="UniProtKB">
        <authorList>
            <consortium name="WormBaseParasite"/>
        </authorList>
    </citation>
    <scope>IDENTIFICATION</scope>
</reference>
<accession>A0A0N5BIE0</accession>
<dbReference type="Pfam" id="PF08174">
    <property type="entry name" value="Anillin"/>
    <property type="match status" value="1"/>
</dbReference>